<reference evidence="3" key="1">
    <citation type="submission" date="2021-02" db="EMBL/GenBank/DDBJ databases">
        <authorList>
            <person name="Nowell W R."/>
        </authorList>
    </citation>
    <scope>NUCLEOTIDE SEQUENCE</scope>
</reference>
<dbReference type="GO" id="GO:0008270">
    <property type="term" value="F:zinc ion binding"/>
    <property type="evidence" value="ECO:0007669"/>
    <property type="project" value="UniProtKB-KW"/>
</dbReference>
<keyword evidence="1" id="KW-0677">Repeat</keyword>
<dbReference type="Gene3D" id="2.120.10.30">
    <property type="entry name" value="TolB, C-terminal domain"/>
    <property type="match status" value="1"/>
</dbReference>
<evidence type="ECO:0000313" key="4">
    <source>
        <dbReference type="Proteomes" id="UP000663852"/>
    </source>
</evidence>
<gene>
    <name evidence="3" type="ORF">EDS130_LOCUS37408</name>
</gene>
<protein>
    <recommendedName>
        <fullName evidence="5">NHL repeat containing protein</fullName>
    </recommendedName>
</protein>
<dbReference type="EMBL" id="CAJNOJ010000368">
    <property type="protein sequence ID" value="CAF1420129.1"/>
    <property type="molecule type" value="Genomic_DNA"/>
</dbReference>
<evidence type="ECO:0008006" key="5">
    <source>
        <dbReference type="Google" id="ProtNLM"/>
    </source>
</evidence>
<dbReference type="GO" id="GO:0000209">
    <property type="term" value="P:protein polyubiquitination"/>
    <property type="evidence" value="ECO:0007669"/>
    <property type="project" value="TreeGrafter"/>
</dbReference>
<organism evidence="3 4">
    <name type="scientific">Adineta ricciae</name>
    <name type="common">Rotifer</name>
    <dbReference type="NCBI Taxonomy" id="249248"/>
    <lineage>
        <taxon>Eukaryota</taxon>
        <taxon>Metazoa</taxon>
        <taxon>Spiralia</taxon>
        <taxon>Gnathifera</taxon>
        <taxon>Rotifera</taxon>
        <taxon>Eurotatoria</taxon>
        <taxon>Bdelloidea</taxon>
        <taxon>Adinetida</taxon>
        <taxon>Adinetidae</taxon>
        <taxon>Adineta</taxon>
    </lineage>
</organism>
<dbReference type="Proteomes" id="UP000663852">
    <property type="component" value="Unassembled WGS sequence"/>
</dbReference>
<feature type="signal peptide" evidence="2">
    <location>
        <begin position="1"/>
        <end position="17"/>
    </location>
</feature>
<proteinExistence type="predicted"/>
<dbReference type="InterPro" id="IPR050952">
    <property type="entry name" value="TRIM-NHL_E3_ligases"/>
</dbReference>
<dbReference type="OrthoDB" id="10044505at2759"/>
<dbReference type="InterPro" id="IPR011042">
    <property type="entry name" value="6-blade_b-propeller_TolB-like"/>
</dbReference>
<evidence type="ECO:0000313" key="3">
    <source>
        <dbReference type="EMBL" id="CAF1420129.1"/>
    </source>
</evidence>
<accession>A0A815MIX2</accession>
<evidence type="ECO:0000256" key="2">
    <source>
        <dbReference type="SAM" id="SignalP"/>
    </source>
</evidence>
<dbReference type="GO" id="GO:0061630">
    <property type="term" value="F:ubiquitin protein ligase activity"/>
    <property type="evidence" value="ECO:0007669"/>
    <property type="project" value="TreeGrafter"/>
</dbReference>
<sequence>MKTWILIAIMIIQHELGISLNQSKFSLCAQWSDVAVTFADQSCIGLQPTGIFINSQNNIFVTERQYGQILTVDGFGQIYVADCYNHRIVRWCKAKEGELIIGGNGQGEKTNQLSYPGSLSFDVDGNLYIADGGNNRIQRFDLICE</sequence>
<comment type="caution">
    <text evidence="3">The sequence shown here is derived from an EMBL/GenBank/DDBJ whole genome shotgun (WGS) entry which is preliminary data.</text>
</comment>
<dbReference type="InterPro" id="IPR001258">
    <property type="entry name" value="NHL_repeat"/>
</dbReference>
<dbReference type="PANTHER" id="PTHR24104">
    <property type="entry name" value="E3 UBIQUITIN-PROTEIN LIGASE NHLRC1-RELATED"/>
    <property type="match status" value="1"/>
</dbReference>
<dbReference type="SUPFAM" id="SSF101898">
    <property type="entry name" value="NHL repeat"/>
    <property type="match status" value="1"/>
</dbReference>
<dbReference type="Pfam" id="PF01436">
    <property type="entry name" value="NHL"/>
    <property type="match status" value="2"/>
</dbReference>
<feature type="chain" id="PRO_5032757149" description="NHL repeat containing protein" evidence="2">
    <location>
        <begin position="18"/>
        <end position="145"/>
    </location>
</feature>
<dbReference type="PANTHER" id="PTHR24104:SF25">
    <property type="entry name" value="PROTEIN LIN-41"/>
    <property type="match status" value="1"/>
</dbReference>
<keyword evidence="2" id="KW-0732">Signal</keyword>
<dbReference type="GO" id="GO:0043161">
    <property type="term" value="P:proteasome-mediated ubiquitin-dependent protein catabolic process"/>
    <property type="evidence" value="ECO:0007669"/>
    <property type="project" value="TreeGrafter"/>
</dbReference>
<name>A0A815MIX2_ADIRI</name>
<evidence type="ECO:0000256" key="1">
    <source>
        <dbReference type="ARBA" id="ARBA00022737"/>
    </source>
</evidence>
<dbReference type="AlphaFoldDB" id="A0A815MIX2"/>